<dbReference type="InterPro" id="IPR017871">
    <property type="entry name" value="ABC_transporter-like_CS"/>
</dbReference>
<protein>
    <submittedName>
        <fullName evidence="6">ATP-binding cassette domain-containing protein</fullName>
    </submittedName>
</protein>
<keyword evidence="3" id="KW-0547">Nucleotide-binding</keyword>
<accession>A0ABR8P058</accession>
<keyword evidence="7" id="KW-1185">Reference proteome</keyword>
<keyword evidence="2" id="KW-0813">Transport</keyword>
<evidence type="ECO:0000259" key="5">
    <source>
        <dbReference type="PROSITE" id="PS50893"/>
    </source>
</evidence>
<reference evidence="6 7" key="1">
    <citation type="submission" date="2020-09" db="EMBL/GenBank/DDBJ databases">
        <title>Marinomonas sp. nov., isolated from the cysticercosis algae of Qingdao, China.</title>
        <authorList>
            <person name="Sun X."/>
        </authorList>
    </citation>
    <scope>NUCLEOTIDE SEQUENCE [LARGE SCALE GENOMIC DNA]</scope>
    <source>
        <strain evidence="6 7">SM2066</strain>
    </source>
</reference>
<dbReference type="PROSITE" id="PS00211">
    <property type="entry name" value="ABC_TRANSPORTER_1"/>
    <property type="match status" value="1"/>
</dbReference>
<evidence type="ECO:0000256" key="3">
    <source>
        <dbReference type="ARBA" id="ARBA00022741"/>
    </source>
</evidence>
<dbReference type="Pfam" id="PF00005">
    <property type="entry name" value="ABC_tran"/>
    <property type="match status" value="1"/>
</dbReference>
<dbReference type="GO" id="GO:0005524">
    <property type="term" value="F:ATP binding"/>
    <property type="evidence" value="ECO:0007669"/>
    <property type="project" value="UniProtKB-KW"/>
</dbReference>
<organism evidence="6 7">
    <name type="scientific">Marinomonas colpomeniae</name>
    <dbReference type="NCBI Taxonomy" id="2774408"/>
    <lineage>
        <taxon>Bacteria</taxon>
        <taxon>Pseudomonadati</taxon>
        <taxon>Pseudomonadota</taxon>
        <taxon>Gammaproteobacteria</taxon>
        <taxon>Oceanospirillales</taxon>
        <taxon>Oceanospirillaceae</taxon>
        <taxon>Marinomonas</taxon>
    </lineage>
</organism>
<dbReference type="InterPro" id="IPR013563">
    <property type="entry name" value="Oligopep_ABC_C"/>
</dbReference>
<dbReference type="PANTHER" id="PTHR43776:SF7">
    <property type="entry name" value="D,D-DIPEPTIDE TRANSPORT ATP-BINDING PROTEIN DDPF-RELATED"/>
    <property type="match status" value="1"/>
</dbReference>
<evidence type="ECO:0000313" key="6">
    <source>
        <dbReference type="EMBL" id="MBD5771553.1"/>
    </source>
</evidence>
<name>A0ABR8P058_9GAMM</name>
<evidence type="ECO:0000256" key="2">
    <source>
        <dbReference type="ARBA" id="ARBA00022448"/>
    </source>
</evidence>
<dbReference type="Pfam" id="PF08352">
    <property type="entry name" value="oligo_HPY"/>
    <property type="match status" value="1"/>
</dbReference>
<evidence type="ECO:0000256" key="4">
    <source>
        <dbReference type="ARBA" id="ARBA00022840"/>
    </source>
</evidence>
<dbReference type="EMBL" id="JACYFC010000003">
    <property type="protein sequence ID" value="MBD5771553.1"/>
    <property type="molecule type" value="Genomic_DNA"/>
</dbReference>
<dbReference type="CDD" id="cd03257">
    <property type="entry name" value="ABC_NikE_OppD_transporters"/>
    <property type="match status" value="1"/>
</dbReference>
<comment type="caution">
    <text evidence="6">The sequence shown here is derived from an EMBL/GenBank/DDBJ whole genome shotgun (WGS) entry which is preliminary data.</text>
</comment>
<dbReference type="SMART" id="SM00382">
    <property type="entry name" value="AAA"/>
    <property type="match status" value="1"/>
</dbReference>
<dbReference type="InterPro" id="IPR003593">
    <property type="entry name" value="AAA+_ATPase"/>
</dbReference>
<dbReference type="Gene3D" id="3.40.50.300">
    <property type="entry name" value="P-loop containing nucleotide triphosphate hydrolases"/>
    <property type="match status" value="1"/>
</dbReference>
<dbReference type="InterPro" id="IPR027417">
    <property type="entry name" value="P-loop_NTPase"/>
</dbReference>
<dbReference type="PROSITE" id="PS50893">
    <property type="entry name" value="ABC_TRANSPORTER_2"/>
    <property type="match status" value="1"/>
</dbReference>
<dbReference type="RefSeq" id="WP_191594923.1">
    <property type="nucleotide sequence ID" value="NZ_JACYFC010000003.1"/>
</dbReference>
<dbReference type="InterPro" id="IPR003439">
    <property type="entry name" value="ABC_transporter-like_ATP-bd"/>
</dbReference>
<keyword evidence="4 6" id="KW-0067">ATP-binding</keyword>
<comment type="similarity">
    <text evidence="1">Belongs to the ABC transporter superfamily.</text>
</comment>
<dbReference type="Proteomes" id="UP000604161">
    <property type="component" value="Unassembled WGS sequence"/>
</dbReference>
<dbReference type="PANTHER" id="PTHR43776">
    <property type="entry name" value="TRANSPORT ATP-BINDING PROTEIN"/>
    <property type="match status" value="1"/>
</dbReference>
<evidence type="ECO:0000313" key="7">
    <source>
        <dbReference type="Proteomes" id="UP000604161"/>
    </source>
</evidence>
<dbReference type="InterPro" id="IPR050319">
    <property type="entry name" value="ABC_transp_ATP-bind"/>
</dbReference>
<evidence type="ECO:0000256" key="1">
    <source>
        <dbReference type="ARBA" id="ARBA00005417"/>
    </source>
</evidence>
<dbReference type="SUPFAM" id="SSF52540">
    <property type="entry name" value="P-loop containing nucleoside triphosphate hydrolases"/>
    <property type="match status" value="1"/>
</dbReference>
<proteinExistence type="inferred from homology"/>
<dbReference type="NCBIfam" id="TIGR01727">
    <property type="entry name" value="oligo_HPY"/>
    <property type="match status" value="1"/>
</dbReference>
<sequence>MTIPLIQINGLEKTFTTHEGWLGQWHFHQGKLTRRKDSVHALNGINLTINKGETLCIVGETGCGKSTLARTIMGLTSPDSGEIRYLDQRIDHLNNQQRMPFRRRMQMVFQNPYASLNPRMTVYQTLSEPISFHNPKLSQSQIDEKVEVLLESVGISASSSDHYPHEFSGGQRQRISLARALSVDPDFIVADEPLSALDVSVQAQVLNLMMDKQEERNLSYLFITHDLAVVEHFATRVAVMYLGRICELAPRSALFNHPKHPYTRALLSAIPRLDSNTTQAIRLIGEVPTPIEKPIGCVFQARCPYANQRCYDQSPEMITQSDESSVACHAIEEGRL</sequence>
<feature type="domain" description="ABC transporter" evidence="5">
    <location>
        <begin position="27"/>
        <end position="267"/>
    </location>
</feature>
<gene>
    <name evidence="6" type="ORF">IF202_10870</name>
</gene>